<dbReference type="InParanoid" id="A0A371R7X9"/>
<dbReference type="RefSeq" id="WP_116393280.1">
    <property type="nucleotide sequence ID" value="NZ_QUQO01000002.1"/>
</dbReference>
<evidence type="ECO:0000313" key="4">
    <source>
        <dbReference type="Proteomes" id="UP000264589"/>
    </source>
</evidence>
<dbReference type="Pfam" id="PF02557">
    <property type="entry name" value="VanY"/>
    <property type="match status" value="1"/>
</dbReference>
<dbReference type="InterPro" id="IPR011990">
    <property type="entry name" value="TPR-like_helical_dom_sf"/>
</dbReference>
<dbReference type="Proteomes" id="UP000264589">
    <property type="component" value="Unassembled WGS sequence"/>
</dbReference>
<feature type="signal peptide" evidence="1">
    <location>
        <begin position="1"/>
        <end position="20"/>
    </location>
</feature>
<evidence type="ECO:0000256" key="1">
    <source>
        <dbReference type="SAM" id="SignalP"/>
    </source>
</evidence>
<dbReference type="Gene3D" id="1.25.40.10">
    <property type="entry name" value="Tetratricopeptide repeat domain"/>
    <property type="match status" value="1"/>
</dbReference>
<keyword evidence="1" id="KW-0732">Signal</keyword>
<dbReference type="OrthoDB" id="9792074at2"/>
<accession>A0A371R7X9</accession>
<proteinExistence type="predicted"/>
<dbReference type="EMBL" id="QUQO01000002">
    <property type="protein sequence ID" value="RFB01564.1"/>
    <property type="molecule type" value="Genomic_DNA"/>
</dbReference>
<feature type="chain" id="PRO_5016893515" description="D-alanyl-D-alanine carboxypeptidase-like core domain-containing protein" evidence="1">
    <location>
        <begin position="21"/>
        <end position="559"/>
    </location>
</feature>
<comment type="caution">
    <text evidence="3">The sequence shown here is derived from an EMBL/GenBank/DDBJ whole genome shotgun (WGS) entry which is preliminary data.</text>
</comment>
<dbReference type="SUPFAM" id="SSF48452">
    <property type="entry name" value="TPR-like"/>
    <property type="match status" value="1"/>
</dbReference>
<dbReference type="InterPro" id="IPR003709">
    <property type="entry name" value="VanY-like_core_dom"/>
</dbReference>
<protein>
    <recommendedName>
        <fullName evidence="2">D-alanyl-D-alanine carboxypeptidase-like core domain-containing protein</fullName>
    </recommendedName>
</protein>
<dbReference type="Gene3D" id="3.30.1380.10">
    <property type="match status" value="1"/>
</dbReference>
<dbReference type="InterPro" id="IPR052179">
    <property type="entry name" value="DD-CPase-like"/>
</dbReference>
<reference evidence="3 4" key="1">
    <citation type="submission" date="2018-08" db="EMBL/GenBank/DDBJ databases">
        <title>Parvularcula sp. SM1705, isolated from surface water of the South Sea China.</title>
        <authorList>
            <person name="Sun L."/>
        </authorList>
    </citation>
    <scope>NUCLEOTIDE SEQUENCE [LARGE SCALE GENOMIC DNA]</scope>
    <source>
        <strain evidence="3 4">SM1705</strain>
    </source>
</reference>
<dbReference type="InterPro" id="IPR009045">
    <property type="entry name" value="Zn_M74/Hedgehog-like"/>
</dbReference>
<keyword evidence="4" id="KW-1185">Reference proteome</keyword>
<sequence>MVRAPTTLAALFGVAAAAYAASFWGMVTLDADSAWSRFDALSNGNAVGRAVGHGDKAISLKVEDGLNGKELQQMQYAVAKAHDIAGDPDRAIELYRIVLDSPLGSQMTEPERMALKHRIAMLYLEVEQPVEAAILVAEFVDAAGDLAAEPNPEAEGIEAVYLGYALEPLDLFTDQLVPVPTREVITGPEPDRLAAAERLTQLGGFYAGLEDGGYAAAGLLAAAYRTRLEILTADHEDTVHTALLLGPVYERIGRLSDAEDVYLTAFHAQERARGSNNPELSLYIRLLADVYRRQGRITEAEALNRHMRNLFRDAFGARRYAANRDRDRTADINRPVSAEFPLPSTYVPPDLVQASIFSIPTSKNPVIDEMKIRTAMLDAETTMPKMLADLVGECITEEERLSLRSGYRSYQTQSILYERTDHGGKVTKPGTSEHQLGLAADIDVNGRLMRSTDRSFACFEAQAFRYGFILSYPRDNTYLDAEDGFEPWHWRFVGPQTALLYREIGPLGHPQEFLAALPCYEERALSGLFLNAGEDDVCLASVMPDTAIASDATGTDETG</sequence>
<organism evidence="3 4">
    <name type="scientific">Parvularcula marina</name>
    <dbReference type="NCBI Taxonomy" id="2292771"/>
    <lineage>
        <taxon>Bacteria</taxon>
        <taxon>Pseudomonadati</taxon>
        <taxon>Pseudomonadota</taxon>
        <taxon>Alphaproteobacteria</taxon>
        <taxon>Parvularculales</taxon>
        <taxon>Parvularculaceae</taxon>
        <taxon>Parvularcula</taxon>
    </lineage>
</organism>
<evidence type="ECO:0000259" key="2">
    <source>
        <dbReference type="Pfam" id="PF02557"/>
    </source>
</evidence>
<dbReference type="GO" id="GO:0008233">
    <property type="term" value="F:peptidase activity"/>
    <property type="evidence" value="ECO:0007669"/>
    <property type="project" value="InterPro"/>
</dbReference>
<name>A0A371R7X9_9PROT</name>
<evidence type="ECO:0000313" key="3">
    <source>
        <dbReference type="EMBL" id="RFB01564.1"/>
    </source>
</evidence>
<dbReference type="SUPFAM" id="SSF55166">
    <property type="entry name" value="Hedgehog/DD-peptidase"/>
    <property type="match status" value="1"/>
</dbReference>
<dbReference type="PANTHER" id="PTHR34385:SF1">
    <property type="entry name" value="PEPTIDOGLYCAN L-ALANYL-D-GLUTAMATE ENDOPEPTIDASE CWLK"/>
    <property type="match status" value="1"/>
</dbReference>
<dbReference type="GO" id="GO:0006508">
    <property type="term" value="P:proteolysis"/>
    <property type="evidence" value="ECO:0007669"/>
    <property type="project" value="InterPro"/>
</dbReference>
<dbReference type="PANTHER" id="PTHR34385">
    <property type="entry name" value="D-ALANYL-D-ALANINE CARBOXYPEPTIDASE"/>
    <property type="match status" value="1"/>
</dbReference>
<gene>
    <name evidence="3" type="ORF">DX908_14885</name>
</gene>
<feature type="domain" description="D-alanyl-D-alanine carboxypeptidase-like core" evidence="2">
    <location>
        <begin position="385"/>
        <end position="494"/>
    </location>
</feature>
<dbReference type="AlphaFoldDB" id="A0A371R7X9"/>